<reference evidence="1 2" key="1">
    <citation type="submission" date="2019-01" db="EMBL/GenBank/DDBJ databases">
        <title>Sinorhodobacter populi sp. nov. isolated from the symptomatic bark tissue of Populus euramericana canker.</title>
        <authorList>
            <person name="Xu G."/>
        </authorList>
    </citation>
    <scope>NUCLEOTIDE SEQUENCE [LARGE SCALE GENOMIC DNA]</scope>
    <source>
        <strain evidence="1 2">07D10-4-3</strain>
    </source>
</reference>
<gene>
    <name evidence="1" type="ORF">D2T29_15895</name>
</gene>
<dbReference type="AlphaFoldDB" id="A0A443K7K0"/>
<evidence type="ECO:0000313" key="2">
    <source>
        <dbReference type="Proteomes" id="UP000284451"/>
    </source>
</evidence>
<evidence type="ECO:0000313" key="1">
    <source>
        <dbReference type="EMBL" id="RWR28712.1"/>
    </source>
</evidence>
<dbReference type="Pfam" id="PF05069">
    <property type="entry name" value="Phage_tail_S"/>
    <property type="match status" value="1"/>
</dbReference>
<dbReference type="NCBIfam" id="TIGR01635">
    <property type="entry name" value="tail_comp_S"/>
    <property type="match status" value="1"/>
</dbReference>
<name>A0A443K7K0_9RHOB</name>
<sequence>MAGIIIHAELHDEEAQVALQAILDRMANRRPFFAAVGERMLASAQDRFRSQTAPDGTPWVSLRPTTIRARTRKGQLPLTILRSNSKGKIGSSLAGSLNYIASEDDVQLGSPLPYAGIHQQGGTIQKPESTRYMAGRRFAKRGQEGGRDVTIKAHAITIPARPYLGLTGADEEGILEDAEDWLMR</sequence>
<comment type="caution">
    <text evidence="1">The sequence shown here is derived from an EMBL/GenBank/DDBJ whole genome shotgun (WGS) entry which is preliminary data.</text>
</comment>
<reference evidence="1 2" key="2">
    <citation type="submission" date="2019-01" db="EMBL/GenBank/DDBJ databases">
        <authorList>
            <person name="Li Y."/>
        </authorList>
    </citation>
    <scope>NUCLEOTIDE SEQUENCE [LARGE SCALE GENOMIC DNA]</scope>
    <source>
        <strain evidence="1 2">07D10-4-3</strain>
    </source>
</reference>
<dbReference type="RefSeq" id="WP_128233225.1">
    <property type="nucleotide sequence ID" value="NZ_SAUY01000023.1"/>
</dbReference>
<accession>A0A443K7K0</accession>
<organism evidence="1 2">
    <name type="scientific">Paenirhodobacter populi</name>
    <dbReference type="NCBI Taxonomy" id="2306993"/>
    <lineage>
        <taxon>Bacteria</taxon>
        <taxon>Pseudomonadati</taxon>
        <taxon>Pseudomonadota</taxon>
        <taxon>Alphaproteobacteria</taxon>
        <taxon>Rhodobacterales</taxon>
        <taxon>Rhodobacter group</taxon>
        <taxon>Paenirhodobacter</taxon>
    </lineage>
</organism>
<protein>
    <submittedName>
        <fullName evidence="1">Phage virion morphogenesis protein</fullName>
    </submittedName>
</protein>
<dbReference type="Proteomes" id="UP000284451">
    <property type="component" value="Unassembled WGS sequence"/>
</dbReference>
<proteinExistence type="predicted"/>
<dbReference type="EMBL" id="SAUY01000023">
    <property type="protein sequence ID" value="RWR28712.1"/>
    <property type="molecule type" value="Genomic_DNA"/>
</dbReference>
<dbReference type="InterPro" id="IPR006522">
    <property type="entry name" value="Phage_virion_morphogenesis"/>
</dbReference>